<name>A0A0E9UMS2_ANGAN</name>
<evidence type="ECO:0000313" key="1">
    <source>
        <dbReference type="EMBL" id="JAH66535.1"/>
    </source>
</evidence>
<dbReference type="AlphaFoldDB" id="A0A0E9UMS2"/>
<reference evidence="1" key="2">
    <citation type="journal article" date="2015" name="Fish Shellfish Immunol.">
        <title>Early steps in the European eel (Anguilla anguilla)-Vibrio vulnificus interaction in the gills: Role of the RtxA13 toxin.</title>
        <authorList>
            <person name="Callol A."/>
            <person name="Pajuelo D."/>
            <person name="Ebbesson L."/>
            <person name="Teles M."/>
            <person name="MacKenzie S."/>
            <person name="Amaro C."/>
        </authorList>
    </citation>
    <scope>NUCLEOTIDE SEQUENCE</scope>
</reference>
<organism evidence="1">
    <name type="scientific">Anguilla anguilla</name>
    <name type="common">European freshwater eel</name>
    <name type="synonym">Muraena anguilla</name>
    <dbReference type="NCBI Taxonomy" id="7936"/>
    <lineage>
        <taxon>Eukaryota</taxon>
        <taxon>Metazoa</taxon>
        <taxon>Chordata</taxon>
        <taxon>Craniata</taxon>
        <taxon>Vertebrata</taxon>
        <taxon>Euteleostomi</taxon>
        <taxon>Actinopterygii</taxon>
        <taxon>Neopterygii</taxon>
        <taxon>Teleostei</taxon>
        <taxon>Anguilliformes</taxon>
        <taxon>Anguillidae</taxon>
        <taxon>Anguilla</taxon>
    </lineage>
</organism>
<proteinExistence type="predicted"/>
<dbReference type="EMBL" id="GBXM01042042">
    <property type="protein sequence ID" value="JAH66535.1"/>
    <property type="molecule type" value="Transcribed_RNA"/>
</dbReference>
<protein>
    <submittedName>
        <fullName evidence="1">Uncharacterized protein</fullName>
    </submittedName>
</protein>
<accession>A0A0E9UMS2</accession>
<sequence length="18" mass="2255">MLPLMFVPFRFLLIRFDV</sequence>
<reference evidence="1" key="1">
    <citation type="submission" date="2014-11" db="EMBL/GenBank/DDBJ databases">
        <authorList>
            <person name="Amaro Gonzalez C."/>
        </authorList>
    </citation>
    <scope>NUCLEOTIDE SEQUENCE</scope>
</reference>